<evidence type="ECO:0000256" key="2">
    <source>
        <dbReference type="ARBA" id="ARBA00023242"/>
    </source>
</evidence>
<dbReference type="GO" id="GO:0000976">
    <property type="term" value="F:transcription cis-regulatory region binding"/>
    <property type="evidence" value="ECO:0007669"/>
    <property type="project" value="TreeGrafter"/>
</dbReference>
<reference evidence="4 5" key="1">
    <citation type="journal article" date="2011" name="Genome Biol.">
        <title>Comparative genome sequence analysis underscores mycoparasitism as the ancestral life style of Trichoderma.</title>
        <authorList>
            <person name="Kubicek C.P."/>
            <person name="Herrera-Estrella A."/>
            <person name="Seidl-Seiboth V."/>
            <person name="Martinez D.A."/>
            <person name="Druzhinina I.S."/>
            <person name="Thon M."/>
            <person name="Zeilinger S."/>
            <person name="Casas-Flores S."/>
            <person name="Horwitz B.A."/>
            <person name="Mukherjee P.K."/>
            <person name="Mukherjee M."/>
            <person name="Kredics L."/>
            <person name="Alcaraz L.D."/>
            <person name="Aerts A."/>
            <person name="Antal Z."/>
            <person name="Atanasova L."/>
            <person name="Cervantes-Badillo M.G."/>
            <person name="Challacombe J."/>
            <person name="Chertkov O."/>
            <person name="McCluskey K."/>
            <person name="Coulpier F."/>
            <person name="Deshpande N."/>
            <person name="von Doehren H."/>
            <person name="Ebbole D.J."/>
            <person name="Esquivel-Naranjo E.U."/>
            <person name="Fekete E."/>
            <person name="Flipphi M."/>
            <person name="Glaser F."/>
            <person name="Gomez-Rodriguez E.Y."/>
            <person name="Gruber S."/>
            <person name="Han C."/>
            <person name="Henrissat B."/>
            <person name="Hermosa R."/>
            <person name="Hernandez-Onate M."/>
            <person name="Karaffa L."/>
            <person name="Kosti I."/>
            <person name="Le Crom S."/>
            <person name="Lindquist E."/>
            <person name="Lucas S."/>
            <person name="Luebeck M."/>
            <person name="Luebeck P.S."/>
            <person name="Margeot A."/>
            <person name="Metz B."/>
            <person name="Misra M."/>
            <person name="Nevalainen H."/>
            <person name="Omann M."/>
            <person name="Packer N."/>
            <person name="Perrone G."/>
            <person name="Uresti-Rivera E.E."/>
            <person name="Salamov A."/>
            <person name="Schmoll M."/>
            <person name="Seiboth B."/>
            <person name="Shapiro H."/>
            <person name="Sukno S."/>
            <person name="Tamayo-Ramos J.A."/>
            <person name="Tisch D."/>
            <person name="Wiest A."/>
            <person name="Wilkinson H.H."/>
            <person name="Zhang M."/>
            <person name="Coutinho P.M."/>
            <person name="Kenerley C.M."/>
            <person name="Monte E."/>
            <person name="Baker S.E."/>
            <person name="Grigoriev I.V."/>
        </authorList>
    </citation>
    <scope>NUCLEOTIDE SEQUENCE [LARGE SCALE GENOMIC DNA]</scope>
    <source>
        <strain evidence="5">ATCC 20476 / IMI 206040</strain>
    </source>
</reference>
<keyword evidence="2" id="KW-0539">Nucleus</keyword>
<evidence type="ECO:0008006" key="6">
    <source>
        <dbReference type="Google" id="ProtNLM"/>
    </source>
</evidence>
<dbReference type="AlphaFoldDB" id="G9NQ18"/>
<dbReference type="GO" id="GO:0003700">
    <property type="term" value="F:DNA-binding transcription factor activity"/>
    <property type="evidence" value="ECO:0007669"/>
    <property type="project" value="TreeGrafter"/>
</dbReference>
<comment type="caution">
    <text evidence="4">The sequence shown here is derived from an EMBL/GenBank/DDBJ whole genome shotgun (WGS) entry which is preliminary data.</text>
</comment>
<comment type="subcellular location">
    <subcellularLocation>
        <location evidence="1">Nucleus</location>
    </subcellularLocation>
</comment>
<dbReference type="PANTHER" id="PTHR37534:SF2">
    <property type="entry name" value="N-ACETYLTRANSFERASE DOMAIN-CONTAINING PROTEIN"/>
    <property type="match status" value="1"/>
</dbReference>
<organism evidence="4 5">
    <name type="scientific">Hypocrea atroviridis (strain ATCC 20476 / IMI 206040)</name>
    <name type="common">Trichoderma atroviride</name>
    <dbReference type="NCBI Taxonomy" id="452589"/>
    <lineage>
        <taxon>Eukaryota</taxon>
        <taxon>Fungi</taxon>
        <taxon>Dikarya</taxon>
        <taxon>Ascomycota</taxon>
        <taxon>Pezizomycotina</taxon>
        <taxon>Sordariomycetes</taxon>
        <taxon>Hypocreomycetidae</taxon>
        <taxon>Hypocreales</taxon>
        <taxon>Hypocreaceae</taxon>
        <taxon>Trichoderma</taxon>
    </lineage>
</organism>
<dbReference type="PANTHER" id="PTHR37534">
    <property type="entry name" value="TRANSCRIPTIONAL ACTIVATOR PROTEIN UGA3"/>
    <property type="match status" value="1"/>
</dbReference>
<evidence type="ECO:0000256" key="3">
    <source>
        <dbReference type="SAM" id="MobiDB-lite"/>
    </source>
</evidence>
<keyword evidence="5" id="KW-1185">Reference proteome</keyword>
<gene>
    <name evidence="4" type="ORF">TRIATDRAFT_154595</name>
</gene>
<evidence type="ECO:0000313" key="4">
    <source>
        <dbReference type="EMBL" id="EHK47170.1"/>
    </source>
</evidence>
<proteinExistence type="predicted"/>
<dbReference type="Proteomes" id="UP000005426">
    <property type="component" value="Unassembled WGS sequence"/>
</dbReference>
<dbReference type="GO" id="GO:0005634">
    <property type="term" value="C:nucleus"/>
    <property type="evidence" value="ECO:0007669"/>
    <property type="project" value="UniProtKB-SubCell"/>
</dbReference>
<dbReference type="HOGENOM" id="CLU_013869_2_0_1"/>
<feature type="region of interest" description="Disordered" evidence="3">
    <location>
        <begin position="101"/>
        <end position="135"/>
    </location>
</feature>
<sequence>MSFQSITRLKGRFLASTGNILHCQSPTPLPSPQLFSLPKPGGHSIRSRTECTYIHAHICCERQCPPDQLVNDAGSGTSSCKQCVSAKHECPGYNEDWKFINNGSKLPHKRQKRQSSRSTKIQPTNEFSDTTENTSMIQEGSIIESRHGSGMLSIQRTESLDISSLNFPKAAETTLQNLDPSMSLPVDFHFDLGDSNNVHEAGVGNLPANFQTSGPAPEASPGLLSSTSNSEFEMGLAALASEFMLESEQEIVFLLRHYVDNLAPWLGIFDEKCFFQTRIPRLVGTNPALKYAVAALSAKHLSHVGGFRATNCGLRSTLALTEMYPSAGHVDWAFKAANYYHQAATSSQQQSQLYDTIGDTSLLDVATASSAILTVYELIDSNYDEFHTYWLCMPNDLLHSYDQKRTPILNFKTSYNNVESHDDAFGAESTSMSRTPWVRLFSLITNIIDQFTTTPSSGDRIMKNPERTSWFYLWGALDNWHSRLDANFEPYSHYTLSSHLTLPQGPQEPVFDEILFPTQVSAATLSYYHFARVLLLLAKPIDQSNPLTLLKDYRERLSDIRDNCVKICGIAAGRPGGAARIHSIQPLILAGQCLEDARERRAVVQLLQDIESDTGWPIAAQVGRLQEEWYGSIPQS</sequence>
<dbReference type="GO" id="GO:0045944">
    <property type="term" value="P:positive regulation of transcription by RNA polymerase II"/>
    <property type="evidence" value="ECO:0007669"/>
    <property type="project" value="TreeGrafter"/>
</dbReference>
<protein>
    <recommendedName>
        <fullName evidence="6">Zn(2)-C6 fungal-type domain-containing protein</fullName>
    </recommendedName>
</protein>
<dbReference type="Pfam" id="PF11951">
    <property type="entry name" value="Fungal_trans_2"/>
    <property type="match status" value="1"/>
</dbReference>
<name>G9NQ18_HYPAI</name>
<dbReference type="OrthoDB" id="5418899at2759"/>
<feature type="compositionally biased region" description="Polar residues" evidence="3">
    <location>
        <begin position="116"/>
        <end position="135"/>
    </location>
</feature>
<dbReference type="OMA" id="WKFINNG"/>
<dbReference type="STRING" id="452589.G9NQ18"/>
<evidence type="ECO:0000313" key="5">
    <source>
        <dbReference type="Proteomes" id="UP000005426"/>
    </source>
</evidence>
<dbReference type="EMBL" id="ABDG02000021">
    <property type="protein sequence ID" value="EHK47170.1"/>
    <property type="molecule type" value="Genomic_DNA"/>
</dbReference>
<accession>G9NQ18</accession>
<evidence type="ECO:0000256" key="1">
    <source>
        <dbReference type="ARBA" id="ARBA00004123"/>
    </source>
</evidence>
<dbReference type="eggNOG" id="ENOG502SI37">
    <property type="taxonomic scope" value="Eukaryota"/>
</dbReference>
<feature type="compositionally biased region" description="Basic residues" evidence="3">
    <location>
        <begin position="106"/>
        <end position="115"/>
    </location>
</feature>
<dbReference type="InterPro" id="IPR021858">
    <property type="entry name" value="Fun_TF"/>
</dbReference>